<feature type="transmembrane region" description="Helical" evidence="6">
    <location>
        <begin position="245"/>
        <end position="264"/>
    </location>
</feature>
<feature type="transmembrane region" description="Helical" evidence="6">
    <location>
        <begin position="183"/>
        <end position="204"/>
    </location>
</feature>
<keyword evidence="5 6" id="KW-0472">Membrane</keyword>
<dbReference type="SUPFAM" id="SSF103481">
    <property type="entry name" value="Multidrug resistance efflux transporter EmrE"/>
    <property type="match status" value="1"/>
</dbReference>
<evidence type="ECO:0000256" key="3">
    <source>
        <dbReference type="ARBA" id="ARBA00022692"/>
    </source>
</evidence>
<dbReference type="PANTHER" id="PTHR42920:SF24">
    <property type="entry name" value="AROMATIC AMINO ACID EXPORTER YDDG"/>
    <property type="match status" value="1"/>
</dbReference>
<dbReference type="PATRIC" id="fig|1331206.3.peg.816"/>
<name>A0A158M896_9BORD</name>
<organism evidence="8 9">
    <name type="scientific">Bordetella holmesii CDC-H585-BH</name>
    <dbReference type="NCBI Taxonomy" id="1331206"/>
    <lineage>
        <taxon>Bacteria</taxon>
        <taxon>Pseudomonadati</taxon>
        <taxon>Pseudomonadota</taxon>
        <taxon>Betaproteobacteria</taxon>
        <taxon>Burkholderiales</taxon>
        <taxon>Alcaligenaceae</taxon>
        <taxon>Bordetella</taxon>
    </lineage>
</organism>
<evidence type="ECO:0000256" key="4">
    <source>
        <dbReference type="ARBA" id="ARBA00022989"/>
    </source>
</evidence>
<dbReference type="InterPro" id="IPR000620">
    <property type="entry name" value="EamA_dom"/>
</dbReference>
<dbReference type="NCBIfam" id="NF008676">
    <property type="entry name" value="PRK11689.1"/>
    <property type="match status" value="1"/>
</dbReference>
<protein>
    <submittedName>
        <fullName evidence="8">Putative inner membrane protein YddG</fullName>
    </submittedName>
</protein>
<feature type="transmembrane region" description="Helical" evidence="6">
    <location>
        <begin position="33"/>
        <end position="53"/>
    </location>
</feature>
<keyword evidence="2" id="KW-1003">Cell membrane</keyword>
<dbReference type="GO" id="GO:0005886">
    <property type="term" value="C:plasma membrane"/>
    <property type="evidence" value="ECO:0007669"/>
    <property type="project" value="UniProtKB-SubCell"/>
</dbReference>
<feature type="domain" description="EamA" evidence="7">
    <location>
        <begin position="128"/>
        <end position="259"/>
    </location>
</feature>
<dbReference type="AlphaFoldDB" id="A0A158M896"/>
<feature type="transmembrane region" description="Helical" evidence="6">
    <location>
        <begin position="90"/>
        <end position="115"/>
    </location>
</feature>
<dbReference type="STRING" id="35814.BBB42_09850"/>
<evidence type="ECO:0000256" key="2">
    <source>
        <dbReference type="ARBA" id="ARBA00022475"/>
    </source>
</evidence>
<dbReference type="Proteomes" id="UP000026682">
    <property type="component" value="Unassembled WGS sequence"/>
</dbReference>
<dbReference type="EMBL" id="JFZZ01000035">
    <property type="protein sequence ID" value="KAK96776.1"/>
    <property type="molecule type" value="Genomic_DNA"/>
</dbReference>
<evidence type="ECO:0000313" key="8">
    <source>
        <dbReference type="EMBL" id="KAK96776.1"/>
    </source>
</evidence>
<dbReference type="InterPro" id="IPR051258">
    <property type="entry name" value="Diverse_Substrate_Transporter"/>
</dbReference>
<evidence type="ECO:0000313" key="9">
    <source>
        <dbReference type="Proteomes" id="UP000026682"/>
    </source>
</evidence>
<keyword evidence="4 6" id="KW-1133">Transmembrane helix</keyword>
<feature type="transmembrane region" description="Helical" evidence="6">
    <location>
        <begin position="216"/>
        <end position="238"/>
    </location>
</feature>
<dbReference type="Pfam" id="PF00892">
    <property type="entry name" value="EamA"/>
    <property type="match status" value="1"/>
</dbReference>
<reference evidence="8 9" key="1">
    <citation type="submission" date="2014-03" db="EMBL/GenBank/DDBJ databases">
        <title>Genome sequence of Bordetella holmseii.</title>
        <authorList>
            <person name="Harvill E."/>
            <person name="Goodfield L.L."/>
            <person name="Ivanov Y."/>
            <person name="Meyer J.A."/>
            <person name="Newth C."/>
            <person name="Cassiday P."/>
            <person name="Tondella M.L."/>
            <person name="Liao P."/>
            <person name="Zimmerman J."/>
            <person name="Meert K."/>
            <person name="Wessel D."/>
            <person name="Berger J."/>
            <person name="Dean J.M."/>
            <person name="Holubkov R."/>
            <person name="Burr J."/>
            <person name="Liu T."/>
            <person name="Brinkac L.M."/>
            <person name="Sanka R."/>
            <person name="Kim M."/>
            <person name="Losada L."/>
        </authorList>
    </citation>
    <scope>NUCLEOTIDE SEQUENCE [LARGE SCALE GENOMIC DNA]</scope>
    <source>
        <strain evidence="8 9">CDC-H585-BH</strain>
    </source>
</reference>
<feature type="transmembrane region" description="Helical" evidence="6">
    <location>
        <begin position="155"/>
        <end position="171"/>
    </location>
</feature>
<dbReference type="RefSeq" id="WP_005014001.1">
    <property type="nucleotide sequence ID" value="NZ_JFZZ01000035.1"/>
</dbReference>
<comment type="subcellular location">
    <subcellularLocation>
        <location evidence="1">Cell membrane</location>
        <topology evidence="1">Multi-pass membrane protein</topology>
    </subcellularLocation>
</comment>
<proteinExistence type="predicted"/>
<keyword evidence="3 6" id="KW-0812">Transmembrane</keyword>
<evidence type="ECO:0000259" key="7">
    <source>
        <dbReference type="Pfam" id="PF00892"/>
    </source>
</evidence>
<feature type="transmembrane region" description="Helical" evidence="6">
    <location>
        <begin position="127"/>
        <end position="149"/>
    </location>
</feature>
<dbReference type="InterPro" id="IPR037185">
    <property type="entry name" value="EmrE-like"/>
</dbReference>
<comment type="caution">
    <text evidence="8">The sequence shown here is derived from an EMBL/GenBank/DDBJ whole genome shotgun (WGS) entry which is preliminary data.</text>
</comment>
<accession>A0A158M896</accession>
<feature type="transmembrane region" description="Helical" evidence="6">
    <location>
        <begin position="65"/>
        <end position="84"/>
    </location>
</feature>
<dbReference type="PANTHER" id="PTHR42920">
    <property type="entry name" value="OS03G0707200 PROTEIN-RELATED"/>
    <property type="match status" value="1"/>
</dbReference>
<evidence type="ECO:0000256" key="5">
    <source>
        <dbReference type="ARBA" id="ARBA00023136"/>
    </source>
</evidence>
<gene>
    <name evidence="8" type="ORF">L497_1293</name>
</gene>
<sequence>MGPAGGAACLFTVSAALVCLVRGLPRLARFHPVYLYGCAALFAAYEICLALAIGSAHTRAEALELGMINYLWPSLTIVVAVLAGQARGTWVLWPGAALSFLGIVWITGAGQALSFDRIHDNVAGNPVAYALAFAAAGLWAAYSVLTRIYGRGDNGVALFLLITALVLWLKHGLSTEMGVYEALVANPAAGVQVLVLGALVATGYSCWNLGIQKGNLAFWAAASYFTPVLSALLAAAWLHQDPGAAFWQGVAMVTAGSLLCWHATRARG</sequence>
<evidence type="ECO:0000256" key="1">
    <source>
        <dbReference type="ARBA" id="ARBA00004651"/>
    </source>
</evidence>
<evidence type="ECO:0000256" key="6">
    <source>
        <dbReference type="SAM" id="Phobius"/>
    </source>
</evidence>